<dbReference type="Proteomes" id="UP000391834">
    <property type="component" value="Unassembled WGS sequence"/>
</dbReference>
<evidence type="ECO:0000313" key="1">
    <source>
        <dbReference type="EMBL" id="GET33104.1"/>
    </source>
</evidence>
<proteinExistence type="predicted"/>
<reference evidence="1 2" key="1">
    <citation type="submission" date="2019-10" db="EMBL/GenBank/DDBJ databases">
        <title>Prolixibacter strains distinguished by the presence of nitrate reductase genes were adept at nitrate-dependent anaerobic corrosion of metallic iron and carbon steel.</title>
        <authorList>
            <person name="Iino T."/>
            <person name="Shono N."/>
            <person name="Ito K."/>
            <person name="Nakamura R."/>
            <person name="Sueoka K."/>
            <person name="Harayama S."/>
            <person name="Ohkuma M."/>
        </authorList>
    </citation>
    <scope>NUCLEOTIDE SEQUENCE [LARGE SCALE GENOMIC DNA]</scope>
    <source>
        <strain evidence="1 2">JCM 13498</strain>
    </source>
</reference>
<protein>
    <submittedName>
        <fullName evidence="1">Uncharacterized protein</fullName>
    </submittedName>
</protein>
<sequence>MLVSSHFVYICQASGNPYPDMKKYILPLLVVLLAVVVSCSEADRCYDSTDTYLVAKFIDSDSTTIDSLLIWGVAKNDTGWVRDTLPSVSKRYPLPLSLEHDSTAFVLFVNGGADTLYIYHTMRMKLVSEACGFAPYYELKGFSYTSRIDSVNVSDPEVGPTSIDKPNNEENITVYFNLPDNTQ</sequence>
<organism evidence="1 2">
    <name type="scientific">Prolixibacter bellariivorans</name>
    <dbReference type="NCBI Taxonomy" id="314319"/>
    <lineage>
        <taxon>Bacteria</taxon>
        <taxon>Pseudomonadati</taxon>
        <taxon>Bacteroidota</taxon>
        <taxon>Bacteroidia</taxon>
        <taxon>Marinilabiliales</taxon>
        <taxon>Prolixibacteraceae</taxon>
        <taxon>Prolixibacter</taxon>
    </lineage>
</organism>
<gene>
    <name evidence="1" type="ORF">PbJCM13498_19670</name>
</gene>
<evidence type="ECO:0000313" key="2">
    <source>
        <dbReference type="Proteomes" id="UP000391834"/>
    </source>
</evidence>
<dbReference type="Pfam" id="PF20050">
    <property type="entry name" value="DUF6452"/>
    <property type="match status" value="1"/>
</dbReference>
<dbReference type="AlphaFoldDB" id="A0A5M4AZ92"/>
<dbReference type="EMBL" id="BLAX01000001">
    <property type="protein sequence ID" value="GET33104.1"/>
    <property type="molecule type" value="Genomic_DNA"/>
</dbReference>
<comment type="caution">
    <text evidence="1">The sequence shown here is derived from an EMBL/GenBank/DDBJ whole genome shotgun (WGS) entry which is preliminary data.</text>
</comment>
<accession>A0A5M4AZ92</accession>
<keyword evidence="2" id="KW-1185">Reference proteome</keyword>
<name>A0A5M4AZ92_9BACT</name>
<dbReference type="InterPro" id="IPR045607">
    <property type="entry name" value="DUF6452"/>
</dbReference>